<dbReference type="Gene3D" id="3.40.50.720">
    <property type="entry name" value="NAD(P)-binding Rossmann-like Domain"/>
    <property type="match status" value="1"/>
</dbReference>
<dbReference type="SUPFAM" id="SSF51735">
    <property type="entry name" value="NAD(P)-binding Rossmann-fold domains"/>
    <property type="match status" value="1"/>
</dbReference>
<evidence type="ECO:0000259" key="1">
    <source>
        <dbReference type="Pfam" id="PF01370"/>
    </source>
</evidence>
<protein>
    <submittedName>
        <fullName evidence="2">Nucleoside-diphosphate-sugar epimerase</fullName>
    </submittedName>
</protein>
<dbReference type="PANTHER" id="PTHR48079:SF6">
    <property type="entry name" value="NAD(P)-BINDING DOMAIN-CONTAINING PROTEIN-RELATED"/>
    <property type="match status" value="1"/>
</dbReference>
<keyword evidence="3" id="KW-1185">Reference proteome</keyword>
<reference evidence="2 3" key="1">
    <citation type="submission" date="2021-03" db="EMBL/GenBank/DDBJ databases">
        <title>Sequencing the genomes of 1000 actinobacteria strains.</title>
        <authorList>
            <person name="Klenk H.-P."/>
        </authorList>
    </citation>
    <scope>NUCLEOTIDE SEQUENCE [LARGE SCALE GENOMIC DNA]</scope>
    <source>
        <strain evidence="2 3">DSM 15797</strain>
    </source>
</reference>
<dbReference type="Pfam" id="PF01370">
    <property type="entry name" value="Epimerase"/>
    <property type="match status" value="1"/>
</dbReference>
<evidence type="ECO:0000313" key="3">
    <source>
        <dbReference type="Proteomes" id="UP001296993"/>
    </source>
</evidence>
<gene>
    <name evidence="2" type="ORF">JOF47_001481</name>
</gene>
<comment type="caution">
    <text evidence="2">The sequence shown here is derived from an EMBL/GenBank/DDBJ whole genome shotgun (WGS) entry which is preliminary data.</text>
</comment>
<dbReference type="InterPro" id="IPR051783">
    <property type="entry name" value="NAD(P)-dependent_oxidoreduct"/>
</dbReference>
<dbReference type="InterPro" id="IPR001509">
    <property type="entry name" value="Epimerase_deHydtase"/>
</dbReference>
<evidence type="ECO:0000313" key="2">
    <source>
        <dbReference type="EMBL" id="MBP2385970.1"/>
    </source>
</evidence>
<proteinExistence type="predicted"/>
<sequence length="313" mass="33390">MEDEVRAIILGGTGAIGGATAELLAKSGWDVDVTGRDPSRMPIELSESGVRFHQIERNDTRGVERLAGNGADLMVDLVAYSAPDVRALLPAMASMGSLVLVSSRAVYVDDSGRHINGDEPLQFTGPVNELAPTLPPAADHVDPFTREGYAPCKVAAENAALNSGLPVTVIRPSKVHGRWARNARTTGVVESMLRGDTRIELANAQTIDHLTAASNASALIETVANRPGRRILNTADPDAPTAEEIVGTIAAELSWSGRIERVPGGSERGRHPWQTPMTLDITSAIELGYQPVGSGIELLAEEVRWVLSRISER</sequence>
<accession>A0ABS4XBX1</accession>
<name>A0ABS4XBX1_9MICC</name>
<dbReference type="PANTHER" id="PTHR48079">
    <property type="entry name" value="PROTEIN YEEZ"/>
    <property type="match status" value="1"/>
</dbReference>
<dbReference type="RefSeq" id="WP_209996951.1">
    <property type="nucleotide sequence ID" value="NZ_BAAAJY010000003.1"/>
</dbReference>
<feature type="domain" description="NAD-dependent epimerase/dehydratase" evidence="1">
    <location>
        <begin position="8"/>
        <end position="194"/>
    </location>
</feature>
<dbReference type="Proteomes" id="UP001296993">
    <property type="component" value="Unassembled WGS sequence"/>
</dbReference>
<dbReference type="InterPro" id="IPR036291">
    <property type="entry name" value="NAD(P)-bd_dom_sf"/>
</dbReference>
<dbReference type="EMBL" id="JAGIOF010000001">
    <property type="protein sequence ID" value="MBP2385970.1"/>
    <property type="molecule type" value="Genomic_DNA"/>
</dbReference>
<organism evidence="2 3">
    <name type="scientific">Paeniglutamicibacter kerguelensis</name>
    <dbReference type="NCBI Taxonomy" id="254788"/>
    <lineage>
        <taxon>Bacteria</taxon>
        <taxon>Bacillati</taxon>
        <taxon>Actinomycetota</taxon>
        <taxon>Actinomycetes</taxon>
        <taxon>Micrococcales</taxon>
        <taxon>Micrococcaceae</taxon>
        <taxon>Paeniglutamicibacter</taxon>
    </lineage>
</organism>